<comment type="caution">
    <text evidence="7">The sequence shown here is derived from an EMBL/GenBank/DDBJ whole genome shotgun (WGS) entry which is preliminary data.</text>
</comment>
<evidence type="ECO:0000313" key="7">
    <source>
        <dbReference type="EMBL" id="KAH7301129.1"/>
    </source>
</evidence>
<evidence type="ECO:0000256" key="3">
    <source>
        <dbReference type="ARBA" id="ARBA00022692"/>
    </source>
</evidence>
<dbReference type="OMA" id="LIEWNFT"/>
<dbReference type="GO" id="GO:0065002">
    <property type="term" value="P:intracellular protein transmembrane transport"/>
    <property type="evidence" value="ECO:0007669"/>
    <property type="project" value="TreeGrafter"/>
</dbReference>
<feature type="transmembrane region" description="Helical" evidence="6">
    <location>
        <begin position="68"/>
        <end position="93"/>
    </location>
</feature>
<gene>
    <name evidence="7" type="ORF">KP509_23G013700</name>
</gene>
<reference evidence="7 8" key="1">
    <citation type="submission" date="2021-08" db="EMBL/GenBank/DDBJ databases">
        <title>WGS assembly of Ceratopteris richardii.</title>
        <authorList>
            <person name="Marchant D.B."/>
            <person name="Chen G."/>
            <person name="Jenkins J."/>
            <person name="Shu S."/>
            <person name="Leebens-Mack J."/>
            <person name="Grimwood J."/>
            <person name="Schmutz J."/>
            <person name="Soltis P."/>
            <person name="Soltis D."/>
            <person name="Chen Z.-H."/>
        </authorList>
    </citation>
    <scope>NUCLEOTIDE SEQUENCE [LARGE SCALE GENOMIC DNA]</scope>
    <source>
        <strain evidence="7">Whitten #5841</strain>
        <tissue evidence="7">Leaf</tissue>
    </source>
</reference>
<feature type="transmembrane region" description="Helical" evidence="6">
    <location>
        <begin position="29"/>
        <end position="48"/>
    </location>
</feature>
<evidence type="ECO:0000256" key="1">
    <source>
        <dbReference type="ARBA" id="ARBA00004141"/>
    </source>
</evidence>
<comment type="subcellular location">
    <subcellularLocation>
        <location evidence="1">Membrane</location>
        <topology evidence="1">Multi-pass membrane protein</topology>
    </subcellularLocation>
</comment>
<proteinExistence type="inferred from homology"/>
<keyword evidence="5 6" id="KW-0472">Membrane</keyword>
<organism evidence="7 8">
    <name type="scientific">Ceratopteris richardii</name>
    <name type="common">Triangle waterfern</name>
    <dbReference type="NCBI Taxonomy" id="49495"/>
    <lineage>
        <taxon>Eukaryota</taxon>
        <taxon>Viridiplantae</taxon>
        <taxon>Streptophyta</taxon>
        <taxon>Embryophyta</taxon>
        <taxon>Tracheophyta</taxon>
        <taxon>Polypodiopsida</taxon>
        <taxon>Polypodiidae</taxon>
        <taxon>Polypodiales</taxon>
        <taxon>Pteridineae</taxon>
        <taxon>Pteridaceae</taxon>
        <taxon>Parkerioideae</taxon>
        <taxon>Ceratopteris</taxon>
    </lineage>
</organism>
<dbReference type="GO" id="GO:0009977">
    <property type="term" value="F:proton motive force dependent protein transmembrane transporter activity"/>
    <property type="evidence" value="ECO:0007669"/>
    <property type="project" value="TreeGrafter"/>
</dbReference>
<keyword evidence="3 6" id="KW-0812">Transmembrane</keyword>
<keyword evidence="4 6" id="KW-1133">Transmembrane helix</keyword>
<protein>
    <submittedName>
        <fullName evidence="7">Uncharacterized protein</fullName>
    </submittedName>
</protein>
<evidence type="ECO:0000256" key="4">
    <source>
        <dbReference type="ARBA" id="ARBA00022989"/>
    </source>
</evidence>
<dbReference type="GO" id="GO:0043953">
    <property type="term" value="P:protein transport by the Tat complex"/>
    <property type="evidence" value="ECO:0007669"/>
    <property type="project" value="TreeGrafter"/>
</dbReference>
<name>A0A8T2RX17_CERRI</name>
<comment type="similarity">
    <text evidence="2">Belongs to the TatC family.</text>
</comment>
<evidence type="ECO:0000256" key="6">
    <source>
        <dbReference type="SAM" id="Phobius"/>
    </source>
</evidence>
<dbReference type="Pfam" id="PF00902">
    <property type="entry name" value="TatC"/>
    <property type="match status" value="1"/>
</dbReference>
<dbReference type="PANTHER" id="PTHR30371:SF0">
    <property type="entry name" value="SEC-INDEPENDENT PROTEIN TRANSLOCASE PROTEIN TATC, CHLOROPLASTIC-RELATED"/>
    <property type="match status" value="1"/>
</dbReference>
<dbReference type="Proteomes" id="UP000825935">
    <property type="component" value="Chromosome 23"/>
</dbReference>
<evidence type="ECO:0000256" key="2">
    <source>
        <dbReference type="ARBA" id="ARBA00008882"/>
    </source>
</evidence>
<sequence>MKHFVPKQIMEEPKICVYWILIRFSLIRLTLYLFPEELIFLLAKLLLLPYPDLFFIRIRPTEALSTQFTISLILRFSFSLPCTIYLIRCFLIPGCYEKERKTSKLLFYFSGVCFFSLFPATFVRVVPYIWHFLHDLSTTSTNSLTIKFYSKISDYILSTVRALFIPLLRPQIPVMVICLLESKAILLRTCLNNCRILRIRSLVMAALFTPPDIWC</sequence>
<dbReference type="AlphaFoldDB" id="A0A8T2RX17"/>
<keyword evidence="8" id="KW-1185">Reference proteome</keyword>
<dbReference type="InterPro" id="IPR002033">
    <property type="entry name" value="TatC"/>
</dbReference>
<evidence type="ECO:0000313" key="8">
    <source>
        <dbReference type="Proteomes" id="UP000825935"/>
    </source>
</evidence>
<dbReference type="OrthoDB" id="1877151at2759"/>
<accession>A0A8T2RX17</accession>
<evidence type="ECO:0000256" key="5">
    <source>
        <dbReference type="ARBA" id="ARBA00023136"/>
    </source>
</evidence>
<feature type="transmembrane region" description="Helical" evidence="6">
    <location>
        <begin position="105"/>
        <end position="130"/>
    </location>
</feature>
<dbReference type="EMBL" id="CM035428">
    <property type="protein sequence ID" value="KAH7301129.1"/>
    <property type="molecule type" value="Genomic_DNA"/>
</dbReference>
<dbReference type="GO" id="GO:0033281">
    <property type="term" value="C:TAT protein transport complex"/>
    <property type="evidence" value="ECO:0007669"/>
    <property type="project" value="TreeGrafter"/>
</dbReference>
<dbReference type="PANTHER" id="PTHR30371">
    <property type="entry name" value="SEC-INDEPENDENT PROTEIN TRANSLOCASE PROTEIN TATC"/>
    <property type="match status" value="1"/>
</dbReference>